<accession>A0ABW2ISF6</accession>
<dbReference type="InterPro" id="IPR049806">
    <property type="entry name" value="MasK-like_C"/>
</dbReference>
<evidence type="ECO:0000313" key="3">
    <source>
        <dbReference type="EMBL" id="MFC7294160.1"/>
    </source>
</evidence>
<sequence>MSRSLNRSTKEYRYGLPWSQEQGERKRLLSAALVVAPLFLFFAGYVTWIELPERDRQEREALPPQLAKLLVEKKEPPRPVVPETRPEPEPEPEKKPEEKPVEQAKPEPRPAPEPQPPVPEPKLEKKPEPEAIAKAREKARNAGVLAMGNELSRLSSLASSIKLDAPVTRTAKPIARKAEDSLAAIATTKVRSSGVNDAALERESRQVALAERERAEVAEATRVAEAREAVRREKQETASRTRSKEELRRTMDANKSAIYSIYNRELRRKPSLQGSITPELVIESSGAVSSCSVVESTLDEPGLESKICNRLLLVDFGAKPGVDRTTIRYPIELLSG</sequence>
<feature type="transmembrane region" description="Helical" evidence="2">
    <location>
        <begin position="28"/>
        <end position="48"/>
    </location>
</feature>
<name>A0ABW2ISF6_9GAMM</name>
<proteinExistence type="predicted"/>
<organism evidence="3 4">
    <name type="scientific">Marinobacter aromaticivorans</name>
    <dbReference type="NCBI Taxonomy" id="1494078"/>
    <lineage>
        <taxon>Bacteria</taxon>
        <taxon>Pseudomonadati</taxon>
        <taxon>Pseudomonadota</taxon>
        <taxon>Gammaproteobacteria</taxon>
        <taxon>Pseudomonadales</taxon>
        <taxon>Marinobacteraceae</taxon>
        <taxon>Marinobacter</taxon>
    </lineage>
</organism>
<keyword evidence="2" id="KW-0472">Membrane</keyword>
<gene>
    <name evidence="3" type="ORF">ACFQQA_05430</name>
</gene>
<keyword evidence="4" id="KW-1185">Reference proteome</keyword>
<feature type="region of interest" description="Disordered" evidence="1">
    <location>
        <begin position="226"/>
        <end position="249"/>
    </location>
</feature>
<keyword evidence="2" id="KW-0812">Transmembrane</keyword>
<dbReference type="EMBL" id="JBHTBD010000001">
    <property type="protein sequence ID" value="MFC7294160.1"/>
    <property type="molecule type" value="Genomic_DNA"/>
</dbReference>
<evidence type="ECO:0000256" key="2">
    <source>
        <dbReference type="SAM" id="Phobius"/>
    </source>
</evidence>
<comment type="caution">
    <text evidence="3">The sequence shown here is derived from an EMBL/GenBank/DDBJ whole genome shotgun (WGS) entry which is preliminary data.</text>
</comment>
<evidence type="ECO:0000313" key="4">
    <source>
        <dbReference type="Proteomes" id="UP001596506"/>
    </source>
</evidence>
<protein>
    <submittedName>
        <fullName evidence="3">AgmX/PglI C-terminal domain-containing protein</fullName>
    </submittedName>
</protein>
<feature type="compositionally biased region" description="Basic and acidic residues" evidence="1">
    <location>
        <begin position="121"/>
        <end position="137"/>
    </location>
</feature>
<dbReference type="Proteomes" id="UP001596506">
    <property type="component" value="Unassembled WGS sequence"/>
</dbReference>
<feature type="region of interest" description="Disordered" evidence="1">
    <location>
        <begin position="65"/>
        <end position="137"/>
    </location>
</feature>
<feature type="compositionally biased region" description="Basic and acidic residues" evidence="1">
    <location>
        <begin position="84"/>
        <end position="110"/>
    </location>
</feature>
<reference evidence="4" key="1">
    <citation type="journal article" date="2019" name="Int. J. Syst. Evol. Microbiol.">
        <title>The Global Catalogue of Microorganisms (GCM) 10K type strain sequencing project: providing services to taxonomists for standard genome sequencing and annotation.</title>
        <authorList>
            <consortium name="The Broad Institute Genomics Platform"/>
            <consortium name="The Broad Institute Genome Sequencing Center for Infectious Disease"/>
            <person name="Wu L."/>
            <person name="Ma J."/>
        </authorList>
    </citation>
    <scope>NUCLEOTIDE SEQUENCE [LARGE SCALE GENOMIC DNA]</scope>
    <source>
        <strain evidence="4">CCUG 60559</strain>
    </source>
</reference>
<dbReference type="NCBIfam" id="NF033768">
    <property type="entry name" value="myxo_SS_tail"/>
    <property type="match status" value="1"/>
</dbReference>
<feature type="compositionally biased region" description="Pro residues" evidence="1">
    <location>
        <begin position="111"/>
        <end position="120"/>
    </location>
</feature>
<dbReference type="RefSeq" id="WP_100687923.1">
    <property type="nucleotide sequence ID" value="NZ_JBHTBD010000001.1"/>
</dbReference>
<evidence type="ECO:0000256" key="1">
    <source>
        <dbReference type="SAM" id="MobiDB-lite"/>
    </source>
</evidence>
<keyword evidence="2" id="KW-1133">Transmembrane helix</keyword>